<feature type="compositionally biased region" description="Polar residues" evidence="1">
    <location>
        <begin position="92"/>
        <end position="110"/>
    </location>
</feature>
<dbReference type="PANTHER" id="PTHR46579:SF1">
    <property type="entry name" value="F5_8 TYPE C DOMAIN-CONTAINING PROTEIN"/>
    <property type="match status" value="1"/>
</dbReference>
<accession>A0A8H3EBD0</accession>
<feature type="compositionally biased region" description="Acidic residues" evidence="1">
    <location>
        <begin position="1244"/>
        <end position="1261"/>
    </location>
</feature>
<name>A0A8H3EBD0_9AGAM</name>
<dbReference type="AlphaFoldDB" id="A0A8H3EBD0"/>
<evidence type="ECO:0000313" key="2">
    <source>
        <dbReference type="EMBL" id="CAE7227499.1"/>
    </source>
</evidence>
<comment type="caution">
    <text evidence="2">The sequence shown here is derived from an EMBL/GenBank/DDBJ whole genome shotgun (WGS) entry which is preliminary data.</text>
</comment>
<feature type="region of interest" description="Disordered" evidence="1">
    <location>
        <begin position="49"/>
        <end position="75"/>
    </location>
</feature>
<organism evidence="2 3">
    <name type="scientific">Rhizoctonia solani</name>
    <dbReference type="NCBI Taxonomy" id="456999"/>
    <lineage>
        <taxon>Eukaryota</taxon>
        <taxon>Fungi</taxon>
        <taxon>Dikarya</taxon>
        <taxon>Basidiomycota</taxon>
        <taxon>Agaricomycotina</taxon>
        <taxon>Agaricomycetes</taxon>
        <taxon>Cantharellales</taxon>
        <taxon>Ceratobasidiaceae</taxon>
        <taxon>Rhizoctonia</taxon>
    </lineage>
</organism>
<dbReference type="InterPro" id="IPR004242">
    <property type="entry name" value="Transposase_21"/>
</dbReference>
<feature type="region of interest" description="Disordered" evidence="1">
    <location>
        <begin position="153"/>
        <end position="189"/>
    </location>
</feature>
<feature type="region of interest" description="Disordered" evidence="1">
    <location>
        <begin position="1235"/>
        <end position="1261"/>
    </location>
</feature>
<reference evidence="2" key="1">
    <citation type="submission" date="2021-01" db="EMBL/GenBank/DDBJ databases">
        <authorList>
            <person name="Kaushik A."/>
        </authorList>
    </citation>
    <scope>NUCLEOTIDE SEQUENCE</scope>
    <source>
        <strain evidence="2">AG5</strain>
    </source>
</reference>
<feature type="compositionally biased region" description="Acidic residues" evidence="1">
    <location>
        <begin position="214"/>
        <end position="230"/>
    </location>
</feature>
<feature type="compositionally biased region" description="Acidic residues" evidence="1">
    <location>
        <begin position="237"/>
        <end position="257"/>
    </location>
</feature>
<dbReference type="PANTHER" id="PTHR46579">
    <property type="entry name" value="F5/8 TYPE C DOMAIN-CONTAINING PROTEIN-RELATED"/>
    <property type="match status" value="1"/>
</dbReference>
<proteinExistence type="predicted"/>
<sequence>MFNDNTFETPEEKARRAKKGLTFYSEELLCDCNKCYGVEKVPRPAATVYSHRRNNGTHPDALRGPSTSISSYPDDAFSNYHHSNLEFRPQFDSGSYAQSRPLSRSSVNPHLESQSTFDSAFIPESHLHSRSASQCSAVSDSDLIDSRLSHSPRAVPRTCSFNDNDSDSDDPDRSPDDFVPNITDPNQDVEIFGSGLARFRVASPPPLRLRGSWPDDEDEDDQRDGDDDGDGDRGGDEVEPEGPEDPDGGAEPEDEDGPPIHINPEGEPGPPGVPEDGGAQGMPALDEHPILRNIYLRTWVQYAFAGVTQDSIQDMLESHKSALLALLEIRADAFPADFAIQVHKMPTTLRSLERRLGLDFSDLITIFPVCPEPNCGKRYTMEQLNELHDDQCIRHVGEDRCPGILYTETTLATQKQKRTPAKSFPSTSLLQALGRLLSRPGIADFMQHWRRDGDEPVEVDVPPPVDPDVWFGQMGPEDKFGDMTQGWGWRNQEVGLRRRWDNIREEYIDEPTEGAPLSLVHLPYGLSLGLNTDGYQAHRGKFTAGGSYSVTGVYIVVNNLPFYLRHTIENMILVMVLPGPKEPKGYALAQMLEPLVNDLIALMNGVDLPVYNSNTGEIEQRRVYAQLSALLMDWIARIKCIGHVGVTAEHNHCPYCKIRQCYLGEARGYQPHGYNMRDLHEHLQDKHRWLRALEPDREAIRQQTGTTFTVFDQIPGFYSFDICPPDPMHLFDLGVTPAIIKLVYQLGMLRKRYRGQPVDETPEARFNAFLDRCYFPHFCGRLPTELAKMGGHTKAEQWNTLLVVLIAALFEAWKVGDTIPENDIPRGGRNTVHFKNQMSNARRLLRRRRHVHNIDGGELDDAPELEECFPSRNPRDYFANIMRYRVAHAVVTQHQISREEIDTFTPLFELVGITFAEMNLNLPPIFHAATHLRPFLLKYGNVYGTRVAAFERANRMLINVNTNGHGKGVLEATMAKAFMRRTECYRYVKIMQSIEQPSDDDTKTLDTLLKAMKDGPEHEVQRGMLDAVLAGQAPFRGQEHIRLATTSAKVNFHERAHSPYYRLMINFCNEYYPFNNARFYGPGVRPPNGVYISPATSTVSYSHFYRYGVRYGSAHHSRGYKSRFGFIYDREPVLIKGVYATTVAVGNREFRFIGVMVRRFIAPARRPIFPWDHWNDLLEINAWEYRQFSPVLAVPLSAFTGVFAMSDIEMSYGRYALTFAMIKTRPEDLVEGYINHNHENNGERDEDDDDDDDELDGMDQD</sequence>
<protein>
    <recommendedName>
        <fullName evidence="4">Transposase family Tnp2 protein</fullName>
    </recommendedName>
</protein>
<feature type="region of interest" description="Disordered" evidence="1">
    <location>
        <begin position="203"/>
        <end position="284"/>
    </location>
</feature>
<feature type="region of interest" description="Disordered" evidence="1">
    <location>
        <begin position="91"/>
        <end position="110"/>
    </location>
</feature>
<gene>
    <name evidence="2" type="ORF">RDB_LOCUS178485</name>
</gene>
<evidence type="ECO:0000256" key="1">
    <source>
        <dbReference type="SAM" id="MobiDB-lite"/>
    </source>
</evidence>
<dbReference type="Pfam" id="PF02992">
    <property type="entry name" value="Transposase_21"/>
    <property type="match status" value="1"/>
</dbReference>
<evidence type="ECO:0000313" key="3">
    <source>
        <dbReference type="Proteomes" id="UP000663827"/>
    </source>
</evidence>
<evidence type="ECO:0008006" key="4">
    <source>
        <dbReference type="Google" id="ProtNLM"/>
    </source>
</evidence>
<dbReference type="Proteomes" id="UP000663827">
    <property type="component" value="Unassembled WGS sequence"/>
</dbReference>
<dbReference type="EMBL" id="CAJNJQ010006357">
    <property type="protein sequence ID" value="CAE7227499.1"/>
    <property type="molecule type" value="Genomic_DNA"/>
</dbReference>